<keyword evidence="1" id="KW-0479">Metal-binding</keyword>
<accession>A0A813LYE9</accession>
<feature type="domain" description="C3H1-type" evidence="3">
    <location>
        <begin position="137"/>
        <end position="165"/>
    </location>
</feature>
<proteinExistence type="predicted"/>
<reference evidence="4" key="1">
    <citation type="submission" date="2021-02" db="EMBL/GenBank/DDBJ databases">
        <authorList>
            <person name="Dougan E. K."/>
            <person name="Rhodes N."/>
            <person name="Thang M."/>
            <person name="Chan C."/>
        </authorList>
    </citation>
    <scope>NUCLEOTIDE SEQUENCE</scope>
</reference>
<feature type="compositionally biased region" description="Polar residues" evidence="2">
    <location>
        <begin position="57"/>
        <end position="66"/>
    </location>
</feature>
<evidence type="ECO:0000256" key="1">
    <source>
        <dbReference type="PROSITE-ProRule" id="PRU00723"/>
    </source>
</evidence>
<dbReference type="AlphaFoldDB" id="A0A813LYE9"/>
<protein>
    <recommendedName>
        <fullName evidence="3">C3H1-type domain-containing protein</fullName>
    </recommendedName>
</protein>
<keyword evidence="1" id="KW-0863">Zinc-finger</keyword>
<gene>
    <name evidence="4" type="ORF">PGLA2088_LOCUS50384</name>
</gene>
<evidence type="ECO:0000313" key="4">
    <source>
        <dbReference type="EMBL" id="CAE8741275.1"/>
    </source>
</evidence>
<dbReference type="GO" id="GO:0008270">
    <property type="term" value="F:zinc ion binding"/>
    <property type="evidence" value="ECO:0007669"/>
    <property type="project" value="UniProtKB-KW"/>
</dbReference>
<dbReference type="Proteomes" id="UP000626109">
    <property type="component" value="Unassembled WGS sequence"/>
</dbReference>
<feature type="region of interest" description="Disordered" evidence="2">
    <location>
        <begin position="31"/>
        <end position="66"/>
    </location>
</feature>
<comment type="caution">
    <text evidence="4">The sequence shown here is derived from an EMBL/GenBank/DDBJ whole genome shotgun (WGS) entry which is preliminary data.</text>
</comment>
<dbReference type="EMBL" id="CAJNNW010037365">
    <property type="protein sequence ID" value="CAE8741275.1"/>
    <property type="molecule type" value="Genomic_DNA"/>
</dbReference>
<feature type="zinc finger region" description="C3H1-type" evidence="1">
    <location>
        <begin position="137"/>
        <end position="165"/>
    </location>
</feature>
<name>A0A813LYE9_POLGL</name>
<keyword evidence="1" id="KW-0862">Zinc</keyword>
<sequence length="258" mass="28044">MDNRWTAALRSGEDEPVCVVVRSNLIDTVSAEDLEDSSSGTERSSSSDTVSEQSFSNQNPLNNHHQTWVSDDESAANVSNSVTSSSLVQEVAGQASRPLLAQSGKEGLLLHSDGREEFPLDLKDDADQQACSETNKSESCKPCLYFKSKRGCLHGAACAYCHVDHTTMRTRRVRPCKAVRDRCKSKIGELLNKCSRSVEDTDDLPSMLQENARAVLGNGVYSQRVLQGTRQAALAARSQASSSQDPQSSSARKSPISF</sequence>
<feature type="region of interest" description="Disordered" evidence="2">
    <location>
        <begin position="236"/>
        <end position="258"/>
    </location>
</feature>
<dbReference type="PROSITE" id="PS50103">
    <property type="entry name" value="ZF_C3H1"/>
    <property type="match status" value="1"/>
</dbReference>
<evidence type="ECO:0000256" key="2">
    <source>
        <dbReference type="SAM" id="MobiDB-lite"/>
    </source>
</evidence>
<feature type="compositionally biased region" description="Low complexity" evidence="2">
    <location>
        <begin position="37"/>
        <end position="56"/>
    </location>
</feature>
<evidence type="ECO:0000313" key="5">
    <source>
        <dbReference type="Proteomes" id="UP000626109"/>
    </source>
</evidence>
<dbReference type="InterPro" id="IPR000571">
    <property type="entry name" value="Znf_CCCH"/>
</dbReference>
<evidence type="ECO:0000259" key="3">
    <source>
        <dbReference type="PROSITE" id="PS50103"/>
    </source>
</evidence>
<organism evidence="4 5">
    <name type="scientific">Polarella glacialis</name>
    <name type="common">Dinoflagellate</name>
    <dbReference type="NCBI Taxonomy" id="89957"/>
    <lineage>
        <taxon>Eukaryota</taxon>
        <taxon>Sar</taxon>
        <taxon>Alveolata</taxon>
        <taxon>Dinophyceae</taxon>
        <taxon>Suessiales</taxon>
        <taxon>Suessiaceae</taxon>
        <taxon>Polarella</taxon>
    </lineage>
</organism>